<dbReference type="InterPro" id="IPR025311">
    <property type="entry name" value="DUF4166"/>
</dbReference>
<name>A0A6J4E0R1_9PSED</name>
<evidence type="ECO:0000313" key="3">
    <source>
        <dbReference type="EMBL" id="GJN51324.1"/>
    </source>
</evidence>
<dbReference type="EMBL" id="BQKM01000002">
    <property type="protein sequence ID" value="GJN51324.1"/>
    <property type="molecule type" value="Genomic_DNA"/>
</dbReference>
<evidence type="ECO:0000313" key="2">
    <source>
        <dbReference type="EMBL" id="BCG23280.1"/>
    </source>
</evidence>
<dbReference type="KEGG" id="ptw:TUM18999_14710"/>
<protein>
    <recommendedName>
        <fullName evidence="1">DUF4166 domain-containing protein</fullName>
    </recommendedName>
</protein>
<accession>A0A6J4E0R1</accession>
<evidence type="ECO:0000259" key="1">
    <source>
        <dbReference type="Pfam" id="PF13761"/>
    </source>
</evidence>
<dbReference type="RefSeq" id="WP_173176296.1">
    <property type="nucleotide sequence ID" value="NZ_AP023189.1"/>
</dbReference>
<evidence type="ECO:0000313" key="4">
    <source>
        <dbReference type="Proteomes" id="UP000509383"/>
    </source>
</evidence>
<organism evidence="2 4">
    <name type="scientific">Pseudomonas tohonis</name>
    <dbReference type="NCBI Taxonomy" id="2725477"/>
    <lineage>
        <taxon>Bacteria</taxon>
        <taxon>Pseudomonadati</taxon>
        <taxon>Pseudomonadota</taxon>
        <taxon>Gammaproteobacteria</taxon>
        <taxon>Pseudomonadales</taxon>
        <taxon>Pseudomonadaceae</taxon>
        <taxon>Pseudomonas</taxon>
    </lineage>
</organism>
<sequence length="189" mass="20639">MSTDRVEFWFGEGFSGLHPLLQRLHRQGGVLEGEVELATGAGLAGWLGRRLAGKLGIPLGARRVPLRVDIHCDESGLHWNRRFAGSAPLVSLFRPVGHWPDGHWEECTGALRLALKVDTRDGGWRWVPIAAWVRGIRVPLALLPRTTAYKRIEGGHYHFYVGFSLPGLGELFSYSGGLELLPAGTAGGA</sequence>
<gene>
    <name evidence="2" type="ORF">TUM18999_14710</name>
    <name evidence="3" type="ORF">TUM20286_10760</name>
</gene>
<proteinExistence type="predicted"/>
<dbReference type="Proteomes" id="UP000509383">
    <property type="component" value="Chromosome"/>
</dbReference>
<dbReference type="Pfam" id="PF13761">
    <property type="entry name" value="DUF4166"/>
    <property type="match status" value="1"/>
</dbReference>
<evidence type="ECO:0000313" key="5">
    <source>
        <dbReference type="Proteomes" id="UP001054892"/>
    </source>
</evidence>
<reference evidence="2 4" key="1">
    <citation type="submission" date="2020-05" db="EMBL/GenBank/DDBJ databases">
        <title>Characterization of novel class B3 metallo-beta-lactamase from novel Pseudomonas species.</title>
        <authorList>
            <person name="Yamada K."/>
            <person name="Aoki K."/>
            <person name="Ishii Y."/>
        </authorList>
    </citation>
    <scope>NUCLEOTIDE SEQUENCE [LARGE SCALE GENOMIC DNA]</scope>
    <source>
        <strain evidence="2 4">TUM18999</strain>
        <strain evidence="3 5">TUM20286</strain>
    </source>
</reference>
<dbReference type="AlphaFoldDB" id="A0A6J4E0R1"/>
<dbReference type="EMBL" id="AP023189">
    <property type="protein sequence ID" value="BCG23280.1"/>
    <property type="molecule type" value="Genomic_DNA"/>
</dbReference>
<feature type="domain" description="DUF4166" evidence="1">
    <location>
        <begin position="17"/>
        <end position="177"/>
    </location>
</feature>
<keyword evidence="5" id="KW-1185">Reference proteome</keyword>
<dbReference type="Proteomes" id="UP001054892">
    <property type="component" value="Unassembled WGS sequence"/>
</dbReference>